<dbReference type="PROSITE" id="PS50812">
    <property type="entry name" value="PWWP"/>
    <property type="match status" value="1"/>
</dbReference>
<feature type="compositionally biased region" description="Polar residues" evidence="5">
    <location>
        <begin position="163"/>
        <end position="190"/>
    </location>
</feature>
<dbReference type="InterPro" id="IPR035441">
    <property type="entry name" value="TFIIS/LEDGF_dom_sf"/>
</dbReference>
<dbReference type="SUPFAM" id="SSF63748">
    <property type="entry name" value="Tudor/PWWP/MBT"/>
    <property type="match status" value="1"/>
</dbReference>
<feature type="region of interest" description="Disordered" evidence="5">
    <location>
        <begin position="330"/>
        <end position="356"/>
    </location>
</feature>
<dbReference type="STRING" id="6182.A0A4Z2DRR7"/>
<accession>A0A4Z2DRR7</accession>
<name>A0A4Z2DRR7_SCHJA</name>
<organism evidence="7 8">
    <name type="scientific">Schistosoma japonicum</name>
    <name type="common">Blood fluke</name>
    <dbReference type="NCBI Taxonomy" id="6182"/>
    <lineage>
        <taxon>Eukaryota</taxon>
        <taxon>Metazoa</taxon>
        <taxon>Spiralia</taxon>
        <taxon>Lophotrochozoa</taxon>
        <taxon>Platyhelminthes</taxon>
        <taxon>Trematoda</taxon>
        <taxon>Digenea</taxon>
        <taxon>Strigeidida</taxon>
        <taxon>Schistosomatoidea</taxon>
        <taxon>Schistosomatidae</taxon>
        <taxon>Schistosoma</taxon>
    </lineage>
</organism>
<keyword evidence="8" id="KW-1185">Reference proteome</keyword>
<feature type="region of interest" description="Disordered" evidence="5">
    <location>
        <begin position="964"/>
        <end position="987"/>
    </location>
</feature>
<dbReference type="GO" id="GO:0005634">
    <property type="term" value="C:nucleus"/>
    <property type="evidence" value="ECO:0007669"/>
    <property type="project" value="UniProtKB-SubCell"/>
</dbReference>
<protein>
    <submittedName>
        <fullName evidence="7">Hepatoma-derived growth factor-related protein</fullName>
    </submittedName>
</protein>
<dbReference type="SUPFAM" id="SSF140576">
    <property type="entry name" value="HIV integrase-binding domain"/>
    <property type="match status" value="1"/>
</dbReference>
<keyword evidence="3" id="KW-0175">Coiled coil</keyword>
<dbReference type="OrthoDB" id="62853at2759"/>
<dbReference type="EMBL" id="SKCS01000053">
    <property type="protein sequence ID" value="TNN19241.1"/>
    <property type="molecule type" value="Genomic_DNA"/>
</dbReference>
<evidence type="ECO:0000313" key="8">
    <source>
        <dbReference type="Proteomes" id="UP000311919"/>
    </source>
</evidence>
<feature type="region of interest" description="Disordered" evidence="5">
    <location>
        <begin position="1270"/>
        <end position="1301"/>
    </location>
</feature>
<proteinExistence type="inferred from homology"/>
<feature type="compositionally biased region" description="Polar residues" evidence="5">
    <location>
        <begin position="1270"/>
        <end position="1280"/>
    </location>
</feature>
<dbReference type="Pfam" id="PF11467">
    <property type="entry name" value="LEDGF"/>
    <property type="match status" value="1"/>
</dbReference>
<dbReference type="Gene3D" id="1.20.930.10">
    <property type="entry name" value="Conserved domain common to transcription factors TFIIS, elongin A, CRSP70"/>
    <property type="match status" value="1"/>
</dbReference>
<dbReference type="InterPro" id="IPR000313">
    <property type="entry name" value="PWWP_dom"/>
</dbReference>
<comment type="caution">
    <text evidence="7">The sequence shown here is derived from an EMBL/GenBank/DDBJ whole genome shotgun (WGS) entry which is preliminary data.</text>
</comment>
<comment type="subcellular location">
    <subcellularLocation>
        <location evidence="1">Nucleus</location>
    </subcellularLocation>
</comment>
<dbReference type="InterPro" id="IPR036218">
    <property type="entry name" value="HIVI-bd_sf"/>
</dbReference>
<comment type="similarity">
    <text evidence="2">Belongs to the HDGF family.</text>
</comment>
<reference evidence="7 8" key="1">
    <citation type="submission" date="2019-03" db="EMBL/GenBank/DDBJ databases">
        <title>An improved genome assembly of the fluke Schistosoma japonicum.</title>
        <authorList>
            <person name="Hu W."/>
            <person name="Luo F."/>
            <person name="Yin M."/>
            <person name="Mo X."/>
            <person name="Sun C."/>
            <person name="Wu Q."/>
            <person name="Zhu B."/>
            <person name="Xiang M."/>
            <person name="Wang J."/>
            <person name="Wang Y."/>
            <person name="Zhang T."/>
            <person name="Xu B."/>
            <person name="Zheng H."/>
            <person name="Feng Z."/>
        </authorList>
    </citation>
    <scope>NUCLEOTIDE SEQUENCE [LARGE SCALE GENOMIC DNA]</scope>
    <source>
        <strain evidence="7">HuSjv2</strain>
        <tissue evidence="7">Worms</tissue>
    </source>
</reference>
<gene>
    <name evidence="7" type="ORF">EWB00_009251</name>
</gene>
<evidence type="ECO:0000256" key="4">
    <source>
        <dbReference type="ARBA" id="ARBA00023242"/>
    </source>
</evidence>
<feature type="domain" description="PWWP" evidence="6">
    <location>
        <begin position="5"/>
        <end position="61"/>
    </location>
</feature>
<evidence type="ECO:0000256" key="3">
    <source>
        <dbReference type="ARBA" id="ARBA00023054"/>
    </source>
</evidence>
<evidence type="ECO:0000256" key="5">
    <source>
        <dbReference type="SAM" id="MobiDB-lite"/>
    </source>
</evidence>
<evidence type="ECO:0000313" key="7">
    <source>
        <dbReference type="EMBL" id="TNN19241.1"/>
    </source>
</evidence>
<feature type="region of interest" description="Disordered" evidence="5">
    <location>
        <begin position="879"/>
        <end position="901"/>
    </location>
</feature>
<dbReference type="PANTHER" id="PTHR12550:SF70">
    <property type="entry name" value="JIL-1 ANCHORING AND STABILIZING PROTEIN, ISOFORM A"/>
    <property type="match status" value="1"/>
</dbReference>
<dbReference type="Proteomes" id="UP000311919">
    <property type="component" value="Unassembled WGS sequence"/>
</dbReference>
<dbReference type="PANTHER" id="PTHR12550">
    <property type="entry name" value="HEPATOMA-DERIVED GROWTH FACTOR-RELATED"/>
    <property type="match status" value="1"/>
</dbReference>
<dbReference type="Pfam" id="PF00855">
    <property type="entry name" value="PWWP"/>
    <property type="match status" value="1"/>
</dbReference>
<feature type="compositionally biased region" description="Polar residues" evidence="5">
    <location>
        <begin position="294"/>
        <end position="307"/>
    </location>
</feature>
<dbReference type="InterPro" id="IPR021567">
    <property type="entry name" value="LEDGF_IBD"/>
</dbReference>
<dbReference type="Gene3D" id="2.30.30.140">
    <property type="match status" value="1"/>
</dbReference>
<evidence type="ECO:0000256" key="2">
    <source>
        <dbReference type="ARBA" id="ARBA00005309"/>
    </source>
</evidence>
<evidence type="ECO:0000256" key="1">
    <source>
        <dbReference type="ARBA" id="ARBA00004123"/>
    </source>
</evidence>
<dbReference type="CDD" id="cd05834">
    <property type="entry name" value="PWWP_HRP"/>
    <property type="match status" value="1"/>
</dbReference>
<keyword evidence="4" id="KW-0539">Nucleus</keyword>
<feature type="region of interest" description="Disordered" evidence="5">
    <location>
        <begin position="122"/>
        <end position="199"/>
    </location>
</feature>
<dbReference type="SMART" id="SM00293">
    <property type="entry name" value="PWWP"/>
    <property type="match status" value="1"/>
</dbReference>
<evidence type="ECO:0000259" key="6">
    <source>
        <dbReference type="PROSITE" id="PS50812"/>
    </source>
</evidence>
<sequence>MAYSPGDKIFAKVKGHPHWPSRINLLPEDVPIPKGKYPIFFYGTHEVYFLAPKDIYPYEKFKHKYGVPRNKAVFQAGLQEIEENPDVLLYKKDPEAENFLAQFYSFKRNCKDTIDDSVITSPVTEVQSQKRSKSTSAEREHGRLAKRPHTESRKSSDSISHHPPQSSQGNRRSSLTKLAKQSPTTTNNNPVKPHVRLTDVTKSGDYVPVDSQRVSALRLRIRKQSTVLMSPDSISPSSPSTLGSTNTLEAHHIESERSQVSSNDPLKIIIRQNAALSPLVSLEETTKPRPIVSVTPTPSTGNQNNANHPDIHRTRSTAVVTPLLRNVLPELSDDSSDSVTSANDVGLKMDSTDNKRKQSILVQKAVTNSQDSDRATYQTDNIRLRKRPSKHGRYSTEFFVFTDVKNSRKTSPSVSPKLSSRSWEKNPMDLTSKSITIRTSPITNSDPAVIAPSNTVSNFDDQIMKDKEQQLKDLDAEERLLLIDRSIKSSLIQGHEDIVTCVDRLEFLDKMTISLPIMARCWTVVETIRKCRRYKRSLEVKIAAQKVFNKFLQLYATADKNELDLAHAELMKHQQRHMKKHNVSFNKGDSLESVSVSDTSIPPYLGPKSMADLFQMTVRYAKGEITDAKKVYSETAKNTSEALQSPTSVDATPNSSLALERYDLSVVNITTSVANKSPTQPVAATICDSQSHTPHSPLKASCQIDVSVQDIPLPEEAPTQFISSKELIIDSIDVMPTDKDIGDVPTTESVEEEFELLDVYEEPAEPDCATTIQQSNCAFPVLQFSSDADNFIKAENVSQSAAKQSGPSFISVSDVSCGSSSRYLSTYQPCSYITNSAVFAYPAFPNAQVQHSFNNHGHLLSNYSSPSHLHRAIIDATPPQSSSRAYIPHSLHPSEDPPPPYKPYIPTRYDVEQTQELAASPDLCLKLPRECSQSHSVTSGGGISESILTTKHSRFDSDRRKIHAVSNPSSISREIRTPPHRGRSPHALPHPLEHYQRYLNSALSYNDEMGTNGTSAESTHNTVQSPNTILNSQLSLTDSKLDLMKSHISPVNDNSHTELPFISPSAEDLDTRIARLYDLAMRKNNTTTSNTQKVVNEAESQKSITNPLVSPPPPPPPLPTSQRILFTHRPQNPLHLNICNSLTPLSSQQEPRMASRHINSDNGNFGNRAVDIEPIAFSNQMNSDTLHGSSNSSRLEPGNIGINLHASPKTSFIESDRQTGNMLSNFTLDSIHPTSQLYPTRSFNNHPQNTRHYPINSRHNYHTTATTQNHLQFPRPSSNHMKLGNDPLFSNRRRPDRDEDRDIYSMLGV</sequence>
<feature type="compositionally biased region" description="Basic and acidic residues" evidence="5">
    <location>
        <begin position="136"/>
        <end position="160"/>
    </location>
</feature>
<feature type="region of interest" description="Disordered" evidence="5">
    <location>
        <begin position="290"/>
        <end position="310"/>
    </location>
</feature>